<name>D5V3M6_ARCNC</name>
<dbReference type="Proteomes" id="UP000000939">
    <property type="component" value="Chromosome"/>
</dbReference>
<gene>
    <name evidence="1" type="ordered locus">Arnit_0067</name>
</gene>
<evidence type="ECO:0000313" key="2">
    <source>
        <dbReference type="Proteomes" id="UP000000939"/>
    </source>
</evidence>
<evidence type="ECO:0000313" key="1">
    <source>
        <dbReference type="EMBL" id="ADG91737.1"/>
    </source>
</evidence>
<keyword evidence="2" id="KW-1185">Reference proteome</keyword>
<reference evidence="1 2" key="1">
    <citation type="journal article" date="2010" name="Stand. Genomic Sci.">
        <title>Complete genome sequence of Arcobacter nitrofigilis type strain (CI).</title>
        <authorList>
            <person name="Pati A."/>
            <person name="Gronow S."/>
            <person name="Lapidus A."/>
            <person name="Copeland A."/>
            <person name="Glavina Del Rio T."/>
            <person name="Nolan M."/>
            <person name="Lucas S."/>
            <person name="Tice H."/>
            <person name="Cheng J.F."/>
            <person name="Han C."/>
            <person name="Chertkov O."/>
            <person name="Bruce D."/>
            <person name="Tapia R."/>
            <person name="Goodwin L."/>
            <person name="Pitluck S."/>
            <person name="Liolios K."/>
            <person name="Ivanova N."/>
            <person name="Mavromatis K."/>
            <person name="Chen A."/>
            <person name="Palaniappan K."/>
            <person name="Land M."/>
            <person name="Hauser L."/>
            <person name="Chang Y.J."/>
            <person name="Jeffries C.D."/>
            <person name="Detter J.C."/>
            <person name="Rohde M."/>
            <person name="Goker M."/>
            <person name="Bristow J."/>
            <person name="Eisen J.A."/>
            <person name="Markowitz V."/>
            <person name="Hugenholtz P."/>
            <person name="Klenk H.P."/>
            <person name="Kyrpides N.C."/>
        </authorList>
    </citation>
    <scope>NUCLEOTIDE SEQUENCE [LARGE SCALE GENOMIC DNA]</scope>
    <source>
        <strain evidence="2">ATCC 33309 / DSM 7299 / CCUG 15893 / LMG 7604 / NCTC 12251 / CI</strain>
    </source>
</reference>
<organism evidence="1 2">
    <name type="scientific">Arcobacter nitrofigilis (strain ATCC 33309 / DSM 7299 / CCUG 15893 / LMG 7604 / NCTC 12251 / CI)</name>
    <name type="common">Campylobacter nitrofigilis</name>
    <dbReference type="NCBI Taxonomy" id="572480"/>
    <lineage>
        <taxon>Bacteria</taxon>
        <taxon>Pseudomonadati</taxon>
        <taxon>Campylobacterota</taxon>
        <taxon>Epsilonproteobacteria</taxon>
        <taxon>Campylobacterales</taxon>
        <taxon>Arcobacteraceae</taxon>
        <taxon>Arcobacter</taxon>
    </lineage>
</organism>
<dbReference type="RefSeq" id="WP_013133882.1">
    <property type="nucleotide sequence ID" value="NC_014166.1"/>
</dbReference>
<dbReference type="KEGG" id="ant:Arnit_0067"/>
<proteinExistence type="predicted"/>
<sequence>MGINLQRPIVKALGLEMINGSTRLLGIPKDKIQVVISLPDIKNFNEQLDDAISFFKNRAETFVITMSSIDECEEIIKEFELKDSLISREYKEFSKTFSIKDEKNQLKKSLMIIDTNCQITHKEIL</sequence>
<protein>
    <submittedName>
        <fullName evidence="1">Uncharacterized protein</fullName>
    </submittedName>
</protein>
<dbReference type="AlphaFoldDB" id="D5V3M6"/>
<dbReference type="OrthoDB" id="5344060at2"/>
<dbReference type="HOGENOM" id="CLU_1988012_0_0_7"/>
<dbReference type="STRING" id="572480.Arnit_0067"/>
<dbReference type="eggNOG" id="COG2077">
    <property type="taxonomic scope" value="Bacteria"/>
</dbReference>
<dbReference type="EMBL" id="CP001999">
    <property type="protein sequence ID" value="ADG91737.1"/>
    <property type="molecule type" value="Genomic_DNA"/>
</dbReference>
<accession>D5V3M6</accession>